<proteinExistence type="predicted"/>
<dbReference type="InterPro" id="IPR023393">
    <property type="entry name" value="START-like_dom_sf"/>
</dbReference>
<dbReference type="EMBL" id="CAADRA010007249">
    <property type="protein sequence ID" value="VFT99686.1"/>
    <property type="molecule type" value="Genomic_DNA"/>
</dbReference>
<dbReference type="SUPFAM" id="SSF55961">
    <property type="entry name" value="Bet v1-like"/>
    <property type="match status" value="1"/>
</dbReference>
<evidence type="ECO:0000256" key="1">
    <source>
        <dbReference type="SAM" id="MobiDB-lite"/>
    </source>
</evidence>
<dbReference type="PANTHER" id="PTHR13510">
    <property type="entry name" value="FYVE-FINGER-CONTAINING RAB5 EFFECTOR PROTEIN RABENOSYN-5-RELATED"/>
    <property type="match status" value="1"/>
</dbReference>
<dbReference type="Proteomes" id="UP000332933">
    <property type="component" value="Unassembled WGS sequence"/>
</dbReference>
<evidence type="ECO:0000313" key="3">
    <source>
        <dbReference type="EMBL" id="VFT99686.1"/>
    </source>
</evidence>
<accession>A0A485LM52</accession>
<evidence type="ECO:0000313" key="2">
    <source>
        <dbReference type="EMBL" id="KAF0685009.1"/>
    </source>
</evidence>
<keyword evidence="4" id="KW-1185">Reference proteome</keyword>
<evidence type="ECO:0000313" key="4">
    <source>
        <dbReference type="Proteomes" id="UP000332933"/>
    </source>
</evidence>
<gene>
    <name evidence="3" type="primary">Aste57867_23038</name>
    <name evidence="2" type="ORF">As57867_022967</name>
    <name evidence="3" type="ORF">ASTE57867_23038</name>
</gene>
<dbReference type="EMBL" id="VJMH01007223">
    <property type="protein sequence ID" value="KAF0685009.1"/>
    <property type="molecule type" value="Genomic_DNA"/>
</dbReference>
<reference evidence="2" key="2">
    <citation type="submission" date="2019-06" db="EMBL/GenBank/DDBJ databases">
        <title>Genomics analysis of Aphanomyces spp. identifies a new class of oomycete effector associated with host adaptation.</title>
        <authorList>
            <person name="Gaulin E."/>
        </authorList>
    </citation>
    <scope>NUCLEOTIDE SEQUENCE</scope>
    <source>
        <strain evidence="2">CBS 578.67</strain>
    </source>
</reference>
<dbReference type="InterPro" id="IPR052727">
    <property type="entry name" value="Rab4/Rab5_effector"/>
</dbReference>
<dbReference type="AlphaFoldDB" id="A0A485LM52"/>
<name>A0A485LM52_9STRA</name>
<organism evidence="3 4">
    <name type="scientific">Aphanomyces stellatus</name>
    <dbReference type="NCBI Taxonomy" id="120398"/>
    <lineage>
        <taxon>Eukaryota</taxon>
        <taxon>Sar</taxon>
        <taxon>Stramenopiles</taxon>
        <taxon>Oomycota</taxon>
        <taxon>Saprolegniomycetes</taxon>
        <taxon>Saprolegniales</taxon>
        <taxon>Verrucalvaceae</taxon>
        <taxon>Aphanomyces</taxon>
    </lineage>
</organism>
<protein>
    <submittedName>
        <fullName evidence="3">Aste57867_23038 protein</fullName>
    </submittedName>
</protein>
<dbReference type="PANTHER" id="PTHR13510:SF44">
    <property type="entry name" value="RABENOSYN-5"/>
    <property type="match status" value="1"/>
</dbReference>
<feature type="region of interest" description="Disordered" evidence="1">
    <location>
        <begin position="333"/>
        <end position="419"/>
    </location>
</feature>
<reference evidence="3 4" key="1">
    <citation type="submission" date="2019-03" db="EMBL/GenBank/DDBJ databases">
        <authorList>
            <person name="Gaulin E."/>
            <person name="Dumas B."/>
        </authorList>
    </citation>
    <scope>NUCLEOTIDE SEQUENCE [LARGE SCALE GENOMIC DNA]</scope>
    <source>
        <strain evidence="3">CBS 568.67</strain>
    </source>
</reference>
<dbReference type="CDD" id="cd00065">
    <property type="entry name" value="FYVE_like_SF"/>
    <property type="match status" value="1"/>
</dbReference>
<dbReference type="Gene3D" id="3.30.530.20">
    <property type="match status" value="1"/>
</dbReference>
<sequence length="454" mass="51029">MPPSTELKPKMTLDDATKAEWRATWHKSKLAALRATEWSELDLRLDGYKLASRKAGHRIYKRKANVFGLCDLLSIGMMEDGTTTLGEIAAGLFADNAADHRTLLAMRWGDNYLHGDVLSTIESARPTTSKDMVLWSGVKHVKCKLDASEVFEPRDTTYFECICTTTNGRGQDVLFVLRDSHEFNQVPTMPEVVRMQMQEWLVFTQTSPTTIEFMHSYKSNPMGNYPTFLFNKQVVAMHAEYALRLSHYSRQRWLLDHITRHVPMLRETPYCACSAPLKFGGARHVCRCCCRAMCTKCVLVVPQALPPNASEPATTVDFCKQCLLQAHGRAQLSLMTEPRKQRKSSSSSSLDTTTARHESSRSNATEPCESDDEVDARRPPMIVLMSPAVSERWSRGTSSIGSEPERKSGGGIEGASPLTTVHQFDSVQASLEAQHKLLSDMQDRLQRYSSRRQS</sequence>
<dbReference type="OrthoDB" id="30686at4764"/>